<dbReference type="AlphaFoldDB" id="A0A1Z1T062"/>
<organism evidence="3 5">
    <name type="scientific">Proteus mirabilis</name>
    <dbReference type="NCBI Taxonomy" id="584"/>
    <lineage>
        <taxon>Bacteria</taxon>
        <taxon>Pseudomonadati</taxon>
        <taxon>Pseudomonadota</taxon>
        <taxon>Gammaproteobacteria</taxon>
        <taxon>Enterobacterales</taxon>
        <taxon>Morganellaceae</taxon>
        <taxon>Proteus</taxon>
    </lineage>
</organism>
<keyword evidence="1" id="KW-0472">Membrane</keyword>
<sequence>MAFKYKITIIIFLLSFIFFVVYEFFIPVKVMGVHKDTYTTSILVEDFPITDYGKIIWWKNNQDVLDKKYDLFKNKNSLFLISIWNYGDGYLEEGKYDRLCFTEIKSNKKCIEKDKVMSIMYSLNEEEIRIGNSAYIKDKNGSFIKKDKDANTTITVVPNA</sequence>
<evidence type="ECO:0000313" key="5">
    <source>
        <dbReference type="Proteomes" id="UP000254191"/>
    </source>
</evidence>
<dbReference type="Proteomes" id="UP000254191">
    <property type="component" value="Unassembled WGS sequence"/>
</dbReference>
<accession>A0A1Z1T062</accession>
<keyword evidence="1" id="KW-0812">Transmembrane</keyword>
<evidence type="ECO:0000256" key="1">
    <source>
        <dbReference type="SAM" id="Phobius"/>
    </source>
</evidence>
<evidence type="ECO:0000313" key="4">
    <source>
        <dbReference type="Proteomes" id="UP000195540"/>
    </source>
</evidence>
<keyword evidence="1" id="KW-1133">Transmembrane helix</keyword>
<name>A0A1Z1T062_PROMI</name>
<reference evidence="2 4" key="1">
    <citation type="submission" date="2017-05" db="EMBL/GenBank/DDBJ databases">
        <title>Whole genome sequencing of Proteus mirabilis AR_0155.</title>
        <authorList>
            <person name="Conlan S."/>
            <person name="Thomas P.J."/>
            <person name="Mullikin J."/>
            <person name="Frank K.M."/>
            <person name="Segre J.A."/>
        </authorList>
    </citation>
    <scope>NUCLEOTIDE SEQUENCE [LARGE SCALE GENOMIC DNA]</scope>
    <source>
        <strain evidence="2 4">AR_0155</strain>
    </source>
</reference>
<feature type="transmembrane region" description="Helical" evidence="1">
    <location>
        <begin position="7"/>
        <end position="25"/>
    </location>
</feature>
<dbReference type="RefSeq" id="WP_004245155.1">
    <property type="nucleotide sequence ID" value="NZ_BGKS01000074.1"/>
</dbReference>
<proteinExistence type="predicted"/>
<evidence type="ECO:0000313" key="2">
    <source>
        <dbReference type="EMBL" id="ARX36159.1"/>
    </source>
</evidence>
<dbReference type="Pfam" id="PF06092">
    <property type="entry name" value="DUF943"/>
    <property type="match status" value="1"/>
</dbReference>
<dbReference type="InterPro" id="IPR010351">
    <property type="entry name" value="DUF943"/>
</dbReference>
<reference evidence="3 5" key="2">
    <citation type="submission" date="2018-06" db="EMBL/GenBank/DDBJ databases">
        <authorList>
            <consortium name="Pathogen Informatics"/>
            <person name="Doyle S."/>
        </authorList>
    </citation>
    <scope>NUCLEOTIDE SEQUENCE [LARGE SCALE GENOMIC DNA]</scope>
    <source>
        <strain evidence="3 5">NCTC11938</strain>
    </source>
</reference>
<evidence type="ECO:0000313" key="3">
    <source>
        <dbReference type="EMBL" id="SUC20969.1"/>
    </source>
</evidence>
<gene>
    <name evidence="2" type="ORF">AM402_19145</name>
    <name evidence="3" type="ORF">NCTC11938_02059</name>
</gene>
<dbReference type="EMBL" id="UGTS01000004">
    <property type="protein sequence ID" value="SUC20969.1"/>
    <property type="molecule type" value="Genomic_DNA"/>
</dbReference>
<protein>
    <submittedName>
        <fullName evidence="3">Enterobacterial putative membrane protein (DUF943)</fullName>
    </submittedName>
</protein>
<dbReference type="EMBL" id="CP021694">
    <property type="protein sequence ID" value="ARX36159.1"/>
    <property type="molecule type" value="Genomic_DNA"/>
</dbReference>
<dbReference type="Proteomes" id="UP000195540">
    <property type="component" value="Chromosome"/>
</dbReference>